<sequence>MERTNMDNIDTKLYGNKHLDIAYGNHADQKMDLYLPENGTGPYPVLIFLHGGAFMFGDKQDFQVRPFLKGLERGYGVISANYRLAVETKYPEPLFDVKAVVAWVKEKGREFGLDGQRIALVGESAGAYYAVMAAATQNRREFDGSNPPDTVVQAVVDLYGPTDFTMMKPHFEESDVKPLGLDDLGDLSPEEVLLGASYEQILGLFRFSNPILYVDENMPPILIQHGKMDGVVPYQQSTILAEAIKKQGGKNEVTLELFDEFEHADPAFETDEKIDRIFRFLDKHLK</sequence>
<proteinExistence type="predicted"/>
<dbReference type="InterPro" id="IPR049492">
    <property type="entry name" value="BD-FAE-like_dom"/>
</dbReference>
<evidence type="ECO:0000256" key="1">
    <source>
        <dbReference type="ARBA" id="ARBA00022801"/>
    </source>
</evidence>
<evidence type="ECO:0000259" key="2">
    <source>
        <dbReference type="Pfam" id="PF20434"/>
    </source>
</evidence>
<protein>
    <submittedName>
        <fullName evidence="3">Alpha/beta hydrolase</fullName>
    </submittedName>
</protein>
<dbReference type="Pfam" id="PF20434">
    <property type="entry name" value="BD-FAE"/>
    <property type="match status" value="1"/>
</dbReference>
<accession>A0A974XFR5</accession>
<dbReference type="GO" id="GO:0016787">
    <property type="term" value="F:hydrolase activity"/>
    <property type="evidence" value="ECO:0007669"/>
    <property type="project" value="UniProtKB-KW"/>
</dbReference>
<dbReference type="Proteomes" id="UP000663499">
    <property type="component" value="Chromosome"/>
</dbReference>
<reference evidence="3" key="1">
    <citation type="submission" date="2021-03" db="EMBL/GenBank/DDBJ databases">
        <title>Alkalibacter marinus sp. nov., isolated from tidal flat sediment.</title>
        <authorList>
            <person name="Namirimu T."/>
            <person name="Yang J.-A."/>
            <person name="Yang S.-H."/>
            <person name="Kim Y.-J."/>
            <person name="Kwon K.K."/>
        </authorList>
    </citation>
    <scope>NUCLEOTIDE SEQUENCE</scope>
    <source>
        <strain evidence="3">ES005</strain>
    </source>
</reference>
<dbReference type="PANTHER" id="PTHR48081:SF13">
    <property type="entry name" value="ALPHA_BETA HYDROLASE"/>
    <property type="match status" value="1"/>
</dbReference>
<dbReference type="RefSeq" id="WP_207300368.1">
    <property type="nucleotide sequence ID" value="NZ_CP071444.1"/>
</dbReference>
<keyword evidence="1 3" id="KW-0378">Hydrolase</keyword>
<dbReference type="Gene3D" id="3.40.50.1820">
    <property type="entry name" value="alpha/beta hydrolase"/>
    <property type="match status" value="1"/>
</dbReference>
<dbReference type="EMBL" id="CP071444">
    <property type="protein sequence ID" value="QSX09027.1"/>
    <property type="molecule type" value="Genomic_DNA"/>
</dbReference>
<name>A0A974XFR5_9FIRM</name>
<dbReference type="InterPro" id="IPR029058">
    <property type="entry name" value="AB_hydrolase_fold"/>
</dbReference>
<dbReference type="PANTHER" id="PTHR48081">
    <property type="entry name" value="AB HYDROLASE SUPERFAMILY PROTEIN C4A8.06C"/>
    <property type="match status" value="1"/>
</dbReference>
<evidence type="ECO:0000313" key="4">
    <source>
        <dbReference type="Proteomes" id="UP000663499"/>
    </source>
</evidence>
<gene>
    <name evidence="3" type="ORF">J0B03_02875</name>
</gene>
<dbReference type="SUPFAM" id="SSF53474">
    <property type="entry name" value="alpha/beta-Hydrolases"/>
    <property type="match status" value="1"/>
</dbReference>
<keyword evidence="4" id="KW-1185">Reference proteome</keyword>
<dbReference type="AlphaFoldDB" id="A0A974XFR5"/>
<dbReference type="KEGG" id="alka:J0B03_02875"/>
<organism evidence="3 4">
    <name type="scientific">Alkalibacter rhizosphaerae</name>
    <dbReference type="NCBI Taxonomy" id="2815577"/>
    <lineage>
        <taxon>Bacteria</taxon>
        <taxon>Bacillati</taxon>
        <taxon>Bacillota</taxon>
        <taxon>Clostridia</taxon>
        <taxon>Eubacteriales</taxon>
        <taxon>Eubacteriaceae</taxon>
        <taxon>Alkalibacter</taxon>
    </lineage>
</organism>
<evidence type="ECO:0000313" key="3">
    <source>
        <dbReference type="EMBL" id="QSX09027.1"/>
    </source>
</evidence>
<dbReference type="InterPro" id="IPR050300">
    <property type="entry name" value="GDXG_lipolytic_enzyme"/>
</dbReference>
<feature type="domain" description="BD-FAE-like" evidence="2">
    <location>
        <begin position="31"/>
        <end position="243"/>
    </location>
</feature>